<organism evidence="2 3">
    <name type="scientific">Hymenobacter segetis</name>
    <dbReference type="NCBI Taxonomy" id="2025509"/>
    <lineage>
        <taxon>Bacteria</taxon>
        <taxon>Pseudomonadati</taxon>
        <taxon>Bacteroidota</taxon>
        <taxon>Cytophagia</taxon>
        <taxon>Cytophagales</taxon>
        <taxon>Hymenobacteraceae</taxon>
        <taxon>Hymenobacter</taxon>
    </lineage>
</organism>
<evidence type="ECO:0000313" key="2">
    <source>
        <dbReference type="EMBL" id="MEL5993078.1"/>
    </source>
</evidence>
<evidence type="ECO:0000256" key="1">
    <source>
        <dbReference type="SAM" id="Phobius"/>
    </source>
</evidence>
<proteinExistence type="predicted"/>
<keyword evidence="1" id="KW-0472">Membrane</keyword>
<dbReference type="Proteomes" id="UP001479606">
    <property type="component" value="Unassembled WGS sequence"/>
</dbReference>
<keyword evidence="1" id="KW-0812">Transmembrane</keyword>
<gene>
    <name evidence="2" type="ORF">AAFH49_02595</name>
</gene>
<sequence length="155" mass="18540">MKWKFAFLFSLISFITFDKWWYALVVDGTDEFLYGFPLPYTCRGFHTSMSEQFFLIEFLIDFALCFLFWVTVVLAITRLNLNCTERIQKIALTVISIPTIIVAGISMLYLLNPDNLFYFKRPFNIEIMETGYKFVWNTMARPDYFKYHPEQKPRK</sequence>
<name>A0ABU9LTL9_9BACT</name>
<dbReference type="RefSeq" id="WP_342295788.1">
    <property type="nucleotide sequence ID" value="NZ_JBCEVZ010000003.1"/>
</dbReference>
<accession>A0ABU9LTL9</accession>
<comment type="caution">
    <text evidence="2">The sequence shown here is derived from an EMBL/GenBank/DDBJ whole genome shotgun (WGS) entry which is preliminary data.</text>
</comment>
<keyword evidence="3" id="KW-1185">Reference proteome</keyword>
<evidence type="ECO:0000313" key="3">
    <source>
        <dbReference type="Proteomes" id="UP001479606"/>
    </source>
</evidence>
<protein>
    <submittedName>
        <fullName evidence="2">Uncharacterized protein</fullName>
    </submittedName>
</protein>
<feature type="transmembrane region" description="Helical" evidence="1">
    <location>
        <begin position="53"/>
        <end position="77"/>
    </location>
</feature>
<keyword evidence="1" id="KW-1133">Transmembrane helix</keyword>
<reference evidence="2 3" key="1">
    <citation type="journal article" date="2018" name="Arch. Microbiol.">
        <title>Hymenobacter segetis sp. nov., isolated from soil.</title>
        <authorList>
            <person name="Ten L.N."/>
            <person name="Lim S.J."/>
            <person name="Kim B.O."/>
            <person name="Kang I.K."/>
            <person name="Jung H.Y."/>
        </authorList>
    </citation>
    <scope>NUCLEOTIDE SEQUENCE [LARGE SCALE GENOMIC DNA]</scope>
    <source>
        <strain evidence="2 3">S7-3-11</strain>
    </source>
</reference>
<dbReference type="EMBL" id="JBCEVZ010000003">
    <property type="protein sequence ID" value="MEL5993078.1"/>
    <property type="molecule type" value="Genomic_DNA"/>
</dbReference>
<feature type="transmembrane region" description="Helical" evidence="1">
    <location>
        <begin position="89"/>
        <end position="111"/>
    </location>
</feature>